<dbReference type="Gene3D" id="6.10.340.10">
    <property type="match status" value="1"/>
</dbReference>
<dbReference type="GO" id="GO:0016301">
    <property type="term" value="F:kinase activity"/>
    <property type="evidence" value="ECO:0007669"/>
    <property type="project" value="UniProtKB-KW"/>
</dbReference>
<accession>A0ABW1N9R8</accession>
<sequence length="389" mass="41426">MRPAPSIRLRLTLVYAVVLVATCAALLALNYALLYHSLYNDLDGPSEAKMTAQTAPLSPEDAEKFRAYEIKQAEIARLRSGTLLNTAGTSAIGLAATAVLGLGVSWIVAGRMLRPLRTLTAATRRISQDRLHERIALTGPRDELKELADTFDEMVARLETSFNSQRGFVADASHELRTPLAIVRTGAEVMLAKRQSTPAQWTAMAHRVLTATGRAERLLDGLLALARSDRDVLPEEPHDLAVSAAVALAEADDEAEQAALTVTTDLRPAPVRGDPALLDRLAGNLVDNAIRHNHPGGWIEVTTGRSPGTAFLTVSNSGDPIPPAEVGRLFEPFQRLASPRTASSKSTGLGLAIVRSIVHAHQGSVEASPLPAGGLTVTITLPAQDDPPS</sequence>
<dbReference type="CDD" id="cd00075">
    <property type="entry name" value="HATPase"/>
    <property type="match status" value="1"/>
</dbReference>
<dbReference type="PROSITE" id="PS50109">
    <property type="entry name" value="HIS_KIN"/>
    <property type="match status" value="1"/>
</dbReference>
<keyword evidence="8 15" id="KW-0418">Kinase</keyword>
<evidence type="ECO:0000256" key="3">
    <source>
        <dbReference type="ARBA" id="ARBA00004236"/>
    </source>
</evidence>
<dbReference type="SMART" id="SM00387">
    <property type="entry name" value="HATPase_c"/>
    <property type="match status" value="1"/>
</dbReference>
<dbReference type="EC" id="2.7.13.3" evidence="4"/>
<evidence type="ECO:0000256" key="6">
    <source>
        <dbReference type="ARBA" id="ARBA00022679"/>
    </source>
</evidence>
<name>A0ABW1N9R8_9ACTN</name>
<evidence type="ECO:0000256" key="7">
    <source>
        <dbReference type="ARBA" id="ARBA00022692"/>
    </source>
</evidence>
<evidence type="ECO:0000259" key="13">
    <source>
        <dbReference type="PROSITE" id="PS50109"/>
    </source>
</evidence>
<dbReference type="PANTHER" id="PTHR45436">
    <property type="entry name" value="SENSOR HISTIDINE KINASE YKOH"/>
    <property type="match status" value="1"/>
</dbReference>
<dbReference type="InterPro" id="IPR036097">
    <property type="entry name" value="HisK_dim/P_sf"/>
</dbReference>
<feature type="domain" description="HAMP" evidence="14">
    <location>
        <begin position="110"/>
        <end position="163"/>
    </location>
</feature>
<comment type="caution">
    <text evidence="15">The sequence shown here is derived from an EMBL/GenBank/DDBJ whole genome shotgun (WGS) entry which is preliminary data.</text>
</comment>
<evidence type="ECO:0000256" key="8">
    <source>
        <dbReference type="ARBA" id="ARBA00022777"/>
    </source>
</evidence>
<dbReference type="RefSeq" id="WP_380746880.1">
    <property type="nucleotide sequence ID" value="NZ_JBHSRF010000003.1"/>
</dbReference>
<dbReference type="InterPro" id="IPR004358">
    <property type="entry name" value="Sig_transdc_His_kin-like_C"/>
</dbReference>
<evidence type="ECO:0000313" key="16">
    <source>
        <dbReference type="Proteomes" id="UP001596137"/>
    </source>
</evidence>
<dbReference type="PROSITE" id="PS50885">
    <property type="entry name" value="HAMP"/>
    <property type="match status" value="1"/>
</dbReference>
<keyword evidence="9 12" id="KW-1133">Transmembrane helix</keyword>
<evidence type="ECO:0000256" key="12">
    <source>
        <dbReference type="SAM" id="Phobius"/>
    </source>
</evidence>
<proteinExistence type="predicted"/>
<dbReference type="SUPFAM" id="SSF158472">
    <property type="entry name" value="HAMP domain-like"/>
    <property type="match status" value="1"/>
</dbReference>
<dbReference type="InterPro" id="IPR050428">
    <property type="entry name" value="TCS_sensor_his_kinase"/>
</dbReference>
<dbReference type="PANTHER" id="PTHR45436:SF15">
    <property type="entry name" value="SENSOR HISTIDINE KINASE CUSS"/>
    <property type="match status" value="1"/>
</dbReference>
<dbReference type="InterPro" id="IPR003594">
    <property type="entry name" value="HATPase_dom"/>
</dbReference>
<dbReference type="InterPro" id="IPR003660">
    <property type="entry name" value="HAMP_dom"/>
</dbReference>
<dbReference type="CDD" id="cd00082">
    <property type="entry name" value="HisKA"/>
    <property type="match status" value="1"/>
</dbReference>
<dbReference type="EMBL" id="JBHSRF010000003">
    <property type="protein sequence ID" value="MFC6080124.1"/>
    <property type="molecule type" value="Genomic_DNA"/>
</dbReference>
<dbReference type="Gene3D" id="1.10.287.130">
    <property type="match status" value="1"/>
</dbReference>
<comment type="subcellular location">
    <subcellularLocation>
        <location evidence="3">Cell membrane</location>
    </subcellularLocation>
    <subcellularLocation>
        <location evidence="2">Membrane</location>
        <topology evidence="2">Multi-pass membrane protein</topology>
    </subcellularLocation>
</comment>
<dbReference type="Proteomes" id="UP001596137">
    <property type="component" value="Unassembled WGS sequence"/>
</dbReference>
<dbReference type="Pfam" id="PF00512">
    <property type="entry name" value="HisKA"/>
    <property type="match status" value="1"/>
</dbReference>
<dbReference type="SMART" id="SM00388">
    <property type="entry name" value="HisKA"/>
    <property type="match status" value="1"/>
</dbReference>
<protein>
    <recommendedName>
        <fullName evidence="4">histidine kinase</fullName>
        <ecNumber evidence="4">2.7.13.3</ecNumber>
    </recommendedName>
</protein>
<keyword evidence="10" id="KW-0902">Two-component regulatory system</keyword>
<reference evidence="16" key="1">
    <citation type="journal article" date="2019" name="Int. J. Syst. Evol. Microbiol.">
        <title>The Global Catalogue of Microorganisms (GCM) 10K type strain sequencing project: providing services to taxonomists for standard genome sequencing and annotation.</title>
        <authorList>
            <consortium name="The Broad Institute Genomics Platform"/>
            <consortium name="The Broad Institute Genome Sequencing Center for Infectious Disease"/>
            <person name="Wu L."/>
            <person name="Ma J."/>
        </authorList>
    </citation>
    <scope>NUCLEOTIDE SEQUENCE [LARGE SCALE GENOMIC DNA]</scope>
    <source>
        <strain evidence="16">JCM 30346</strain>
    </source>
</reference>
<keyword evidence="7 12" id="KW-0812">Transmembrane</keyword>
<evidence type="ECO:0000256" key="9">
    <source>
        <dbReference type="ARBA" id="ARBA00022989"/>
    </source>
</evidence>
<keyword evidence="6" id="KW-0808">Transferase</keyword>
<dbReference type="Pfam" id="PF00672">
    <property type="entry name" value="HAMP"/>
    <property type="match status" value="1"/>
</dbReference>
<dbReference type="SUPFAM" id="SSF47384">
    <property type="entry name" value="Homodimeric domain of signal transducing histidine kinase"/>
    <property type="match status" value="1"/>
</dbReference>
<evidence type="ECO:0000256" key="4">
    <source>
        <dbReference type="ARBA" id="ARBA00012438"/>
    </source>
</evidence>
<evidence type="ECO:0000256" key="5">
    <source>
        <dbReference type="ARBA" id="ARBA00022553"/>
    </source>
</evidence>
<organism evidence="15 16">
    <name type="scientific">Sphaerisporangium aureirubrum</name>
    <dbReference type="NCBI Taxonomy" id="1544736"/>
    <lineage>
        <taxon>Bacteria</taxon>
        <taxon>Bacillati</taxon>
        <taxon>Actinomycetota</taxon>
        <taxon>Actinomycetes</taxon>
        <taxon>Streptosporangiales</taxon>
        <taxon>Streptosporangiaceae</taxon>
        <taxon>Sphaerisporangium</taxon>
    </lineage>
</organism>
<gene>
    <name evidence="15" type="ORF">ACFP1K_03065</name>
</gene>
<evidence type="ECO:0000313" key="15">
    <source>
        <dbReference type="EMBL" id="MFC6080124.1"/>
    </source>
</evidence>
<dbReference type="InterPro" id="IPR005467">
    <property type="entry name" value="His_kinase_dom"/>
</dbReference>
<keyword evidence="16" id="KW-1185">Reference proteome</keyword>
<comment type="catalytic activity">
    <reaction evidence="1">
        <text>ATP + protein L-histidine = ADP + protein N-phospho-L-histidine.</text>
        <dbReference type="EC" id="2.7.13.3"/>
    </reaction>
</comment>
<dbReference type="SUPFAM" id="SSF55874">
    <property type="entry name" value="ATPase domain of HSP90 chaperone/DNA topoisomerase II/histidine kinase"/>
    <property type="match status" value="1"/>
</dbReference>
<evidence type="ECO:0000259" key="14">
    <source>
        <dbReference type="PROSITE" id="PS50885"/>
    </source>
</evidence>
<feature type="domain" description="Histidine kinase" evidence="13">
    <location>
        <begin position="171"/>
        <end position="385"/>
    </location>
</feature>
<feature type="transmembrane region" description="Helical" evidence="12">
    <location>
        <begin position="12"/>
        <end position="33"/>
    </location>
</feature>
<dbReference type="PRINTS" id="PR00344">
    <property type="entry name" value="BCTRLSENSOR"/>
</dbReference>
<evidence type="ECO:0000256" key="11">
    <source>
        <dbReference type="ARBA" id="ARBA00023136"/>
    </source>
</evidence>
<dbReference type="Gene3D" id="3.30.565.10">
    <property type="entry name" value="Histidine kinase-like ATPase, C-terminal domain"/>
    <property type="match status" value="1"/>
</dbReference>
<feature type="transmembrane region" description="Helical" evidence="12">
    <location>
        <begin position="87"/>
        <end position="109"/>
    </location>
</feature>
<keyword evidence="11 12" id="KW-0472">Membrane</keyword>
<evidence type="ECO:0000256" key="2">
    <source>
        <dbReference type="ARBA" id="ARBA00004141"/>
    </source>
</evidence>
<dbReference type="Pfam" id="PF02518">
    <property type="entry name" value="HATPase_c"/>
    <property type="match status" value="1"/>
</dbReference>
<evidence type="ECO:0000256" key="10">
    <source>
        <dbReference type="ARBA" id="ARBA00023012"/>
    </source>
</evidence>
<dbReference type="InterPro" id="IPR036890">
    <property type="entry name" value="HATPase_C_sf"/>
</dbReference>
<dbReference type="SMART" id="SM00304">
    <property type="entry name" value="HAMP"/>
    <property type="match status" value="1"/>
</dbReference>
<keyword evidence="5" id="KW-0597">Phosphoprotein</keyword>
<dbReference type="CDD" id="cd06225">
    <property type="entry name" value="HAMP"/>
    <property type="match status" value="1"/>
</dbReference>
<evidence type="ECO:0000256" key="1">
    <source>
        <dbReference type="ARBA" id="ARBA00000085"/>
    </source>
</evidence>
<dbReference type="InterPro" id="IPR003661">
    <property type="entry name" value="HisK_dim/P_dom"/>
</dbReference>